<organism evidence="1 2">
    <name type="scientific">Actinokineospora soli</name>
    <dbReference type="NCBI Taxonomy" id="1048753"/>
    <lineage>
        <taxon>Bacteria</taxon>
        <taxon>Bacillati</taxon>
        <taxon>Actinomycetota</taxon>
        <taxon>Actinomycetes</taxon>
        <taxon>Pseudonocardiales</taxon>
        <taxon>Pseudonocardiaceae</taxon>
        <taxon>Actinokineospora</taxon>
    </lineage>
</organism>
<dbReference type="GO" id="GO:0005524">
    <property type="term" value="F:ATP binding"/>
    <property type="evidence" value="ECO:0007669"/>
    <property type="project" value="UniProtKB-KW"/>
</dbReference>
<dbReference type="EMBL" id="JBHTEY010000004">
    <property type="protein sequence ID" value="MFC7613115.1"/>
    <property type="molecule type" value="Genomic_DNA"/>
</dbReference>
<keyword evidence="1" id="KW-0547">Nucleotide-binding</keyword>
<comment type="caution">
    <text evidence="1">The sequence shown here is derived from an EMBL/GenBank/DDBJ whole genome shotgun (WGS) entry which is preliminary data.</text>
</comment>
<proteinExistence type="predicted"/>
<dbReference type="Proteomes" id="UP001596512">
    <property type="component" value="Unassembled WGS sequence"/>
</dbReference>
<keyword evidence="2" id="KW-1185">Reference proteome</keyword>
<dbReference type="InterPro" id="IPR011990">
    <property type="entry name" value="TPR-like_helical_dom_sf"/>
</dbReference>
<dbReference type="PANTHER" id="PTHR47691">
    <property type="entry name" value="REGULATOR-RELATED"/>
    <property type="match status" value="1"/>
</dbReference>
<name>A0ABW2THA3_9PSEU</name>
<evidence type="ECO:0000313" key="1">
    <source>
        <dbReference type="EMBL" id="MFC7613115.1"/>
    </source>
</evidence>
<keyword evidence="1" id="KW-0067">ATP-binding</keyword>
<dbReference type="Gene3D" id="1.25.40.10">
    <property type="entry name" value="Tetratricopeptide repeat domain"/>
    <property type="match status" value="2"/>
</dbReference>
<reference evidence="2" key="1">
    <citation type="journal article" date="2019" name="Int. J. Syst. Evol. Microbiol.">
        <title>The Global Catalogue of Microorganisms (GCM) 10K type strain sequencing project: providing services to taxonomists for standard genome sequencing and annotation.</title>
        <authorList>
            <consortium name="The Broad Institute Genomics Platform"/>
            <consortium name="The Broad Institute Genome Sequencing Center for Infectious Disease"/>
            <person name="Wu L."/>
            <person name="Ma J."/>
        </authorList>
    </citation>
    <scope>NUCLEOTIDE SEQUENCE [LARGE SCALE GENOMIC DNA]</scope>
    <source>
        <strain evidence="2">JCM 17695</strain>
    </source>
</reference>
<accession>A0ABW2THA3</accession>
<dbReference type="SUPFAM" id="SSF48452">
    <property type="entry name" value="TPR-like"/>
    <property type="match status" value="2"/>
</dbReference>
<sequence>MDNVEHLRGVGEVVADLLDRLPGAVVLATGRAPLRVPGEQEWPLRPLPVPDGPADLLGSPAAALLVERIRSTVPDFAVTAGNAGLLTEVCRLVDGLPLALELAAAQWRVRGGDAVLRAIRDDPLGLGDADRATPDHASLHSALAATCALLSSTQRDTLRCLAAFRGGWTLDAATAVAPGASTVDDLDRLLALGLVQAAETPTGRRFSMLPTIHALADREAREHRLASASARRHADWMLGWVRELALTSATVPAAVPALDAERDNLRAALSWFDREEPARGLDLALGLYLYWNHQGHHAEGLGWYERLVDRSDDVDARTNALWKSAWLARGLDRLADAETHAARALAESERSADPELRIKALLALGNVIELRRPGSGVDLHRQALAAAERIGARVQVVIAVVHLATTLVDLGDCDEAIRLLRGIEADDLPYQRMGALLNLANALNLRGDHADADAVLLACEPLVAERPGDAMTYWRAQRAHARLGVGDADTARDLARLALADDEDDENRHTKEAWLACGDVALADGRADDAEYAYRRVLTGGFHLASPPGRGLVLTGLALACADARTAAAALATVEDLEHQGFAPPPVVRARAAAAHERWRAAAGWADLVADARRHRVDVVATLTGRESR</sequence>
<gene>
    <name evidence="1" type="ORF">ACFQV2_05245</name>
</gene>
<evidence type="ECO:0000313" key="2">
    <source>
        <dbReference type="Proteomes" id="UP001596512"/>
    </source>
</evidence>
<protein>
    <submittedName>
        <fullName evidence="1">ATP-binding protein</fullName>
    </submittedName>
</protein>
<dbReference type="PANTHER" id="PTHR47691:SF3">
    <property type="entry name" value="HTH-TYPE TRANSCRIPTIONAL REGULATOR RV0890C-RELATED"/>
    <property type="match status" value="1"/>
</dbReference>